<dbReference type="OMA" id="DCHCPTL"/>
<dbReference type="PRINTS" id="PR01262">
    <property type="entry name" value="INNEXIN"/>
</dbReference>
<keyword evidence="3" id="KW-1003">Cell membrane</keyword>
<feature type="glycosylation site" description="N-linked (GlcNAc...) asparagine" evidence="9">
    <location>
        <position position="43"/>
    </location>
</feature>
<evidence type="ECO:0000256" key="8">
    <source>
        <dbReference type="ARBA" id="ARBA00023303"/>
    </source>
</evidence>
<reference evidence="11 13" key="2">
    <citation type="journal article" date="2013" name="Nature">
        <title>Insights into bilaterian evolution from three spiralian genomes.</title>
        <authorList>
            <person name="Simakov O."/>
            <person name="Marletaz F."/>
            <person name="Cho S.J."/>
            <person name="Edsinger-Gonzales E."/>
            <person name="Havlak P."/>
            <person name="Hellsten U."/>
            <person name="Kuo D.H."/>
            <person name="Larsson T."/>
            <person name="Lv J."/>
            <person name="Arendt D."/>
            <person name="Savage R."/>
            <person name="Osoegawa K."/>
            <person name="de Jong P."/>
            <person name="Grimwood J."/>
            <person name="Chapman J.A."/>
            <person name="Shapiro H."/>
            <person name="Aerts A."/>
            <person name="Otillar R.P."/>
            <person name="Terry A.Y."/>
            <person name="Boore J.L."/>
            <person name="Grigoriev I.V."/>
            <person name="Lindberg D.R."/>
            <person name="Seaver E.C."/>
            <person name="Weisblat D.A."/>
            <person name="Putnam N.H."/>
            <person name="Rokhsar D.S."/>
        </authorList>
    </citation>
    <scope>NUCLEOTIDE SEQUENCE</scope>
</reference>
<evidence type="ECO:0000313" key="11">
    <source>
        <dbReference type="EMBL" id="ESO03270.1"/>
    </source>
</evidence>
<dbReference type="PANTHER" id="PTHR11893">
    <property type="entry name" value="INNEXIN"/>
    <property type="match status" value="1"/>
</dbReference>
<organism evidence="12 13">
    <name type="scientific">Helobdella robusta</name>
    <name type="common">Californian leech</name>
    <dbReference type="NCBI Taxonomy" id="6412"/>
    <lineage>
        <taxon>Eukaryota</taxon>
        <taxon>Metazoa</taxon>
        <taxon>Spiralia</taxon>
        <taxon>Lophotrochozoa</taxon>
        <taxon>Annelida</taxon>
        <taxon>Clitellata</taxon>
        <taxon>Hirudinea</taxon>
        <taxon>Rhynchobdellida</taxon>
        <taxon>Glossiphoniidae</taxon>
        <taxon>Helobdella</taxon>
    </lineage>
</organism>
<feature type="transmembrane region" description="Helical" evidence="10">
    <location>
        <begin position="265"/>
        <end position="285"/>
    </location>
</feature>
<sequence length="356" mass="41793">ANIDDGIDRLNRYYTCCILLAATTIVSLKQYAGSPIDCWCPGNFAPSHVDYANSICWVNGTYFAPFEEAIPRDIKLRSFVLYYQWIPFLLVGQAVTFFSPYILWQFCLKNLGINLFAIVNVKDDNFDYHRSEKERSTAASYCKQIVGYLKRCYRWLVRCSRCFIINPLSDKLSFLYLTTKLIYLCNVMLNIVIVDSLLVKKLFSSTFSNHSKINFNINEFSDVFQLDPSRFPKVTLCDFLIRQQINVHRYTVQCVLPINLINEKVFIFLLAWFFFLFSLTTTNFLNWLARLWFVFCQANSIHQRLKSADRFNNLSRQMTSKFVRDYLKRDGLLVMDLISLNANDQDLVTEILFHLW</sequence>
<keyword evidence="6 10" id="KW-0406">Ion transport</keyword>
<dbReference type="PANTHER" id="PTHR11893:SF36">
    <property type="entry name" value="INNEXIN-5"/>
    <property type="match status" value="1"/>
</dbReference>
<dbReference type="FunCoup" id="T1EHZ5">
    <property type="interactions" value="74"/>
</dbReference>
<dbReference type="EMBL" id="KB096633">
    <property type="protein sequence ID" value="ESO03270.1"/>
    <property type="molecule type" value="Genomic_DNA"/>
</dbReference>
<evidence type="ECO:0000256" key="5">
    <source>
        <dbReference type="ARBA" id="ARBA00022989"/>
    </source>
</evidence>
<keyword evidence="2 10" id="KW-0813">Transport</keyword>
<gene>
    <name evidence="12" type="primary">20196195</name>
    <name evidence="10" type="synonym">inx</name>
    <name evidence="11" type="ORF">HELRODRAFT_132793</name>
</gene>
<evidence type="ECO:0000256" key="2">
    <source>
        <dbReference type="ARBA" id="ARBA00022448"/>
    </source>
</evidence>
<evidence type="ECO:0000256" key="7">
    <source>
        <dbReference type="ARBA" id="ARBA00023136"/>
    </source>
</evidence>
<feature type="transmembrane region" description="Helical" evidence="10">
    <location>
        <begin position="82"/>
        <end position="104"/>
    </location>
</feature>
<dbReference type="GO" id="GO:0034220">
    <property type="term" value="P:monoatomic ion transmembrane transport"/>
    <property type="evidence" value="ECO:0007669"/>
    <property type="project" value="UniProtKB-KW"/>
</dbReference>
<dbReference type="PROSITE" id="PS51013">
    <property type="entry name" value="PANNEXIN"/>
    <property type="match status" value="1"/>
</dbReference>
<evidence type="ECO:0000256" key="4">
    <source>
        <dbReference type="ARBA" id="ARBA00022692"/>
    </source>
</evidence>
<dbReference type="GO" id="GO:0005886">
    <property type="term" value="C:plasma membrane"/>
    <property type="evidence" value="ECO:0007669"/>
    <property type="project" value="UniProtKB-SubCell"/>
</dbReference>
<keyword evidence="9" id="KW-0325">Glycoprotein</keyword>
<dbReference type="Pfam" id="PF00876">
    <property type="entry name" value="Innexin"/>
    <property type="match status" value="1"/>
</dbReference>
<name>T1EHZ5_HELRO</name>
<dbReference type="OrthoDB" id="6245842at2759"/>
<accession>T1EHZ5</accession>
<comment type="function">
    <text evidence="10">Structural component of the gap junctions.</text>
</comment>
<evidence type="ECO:0000256" key="3">
    <source>
        <dbReference type="ARBA" id="ARBA00022475"/>
    </source>
</evidence>
<keyword evidence="4 10" id="KW-0812">Transmembrane</keyword>
<evidence type="ECO:0000313" key="13">
    <source>
        <dbReference type="Proteomes" id="UP000015101"/>
    </source>
</evidence>
<evidence type="ECO:0000256" key="1">
    <source>
        <dbReference type="ARBA" id="ARBA00004651"/>
    </source>
</evidence>
<dbReference type="AlphaFoldDB" id="T1EHZ5"/>
<proteinExistence type="inferred from homology"/>
<dbReference type="GeneID" id="20196195"/>
<dbReference type="InParanoid" id="T1EHZ5"/>
<dbReference type="HOGENOM" id="CLU_035763_0_1_1"/>
<reference evidence="13" key="1">
    <citation type="submission" date="2012-12" db="EMBL/GenBank/DDBJ databases">
        <authorList>
            <person name="Hellsten U."/>
            <person name="Grimwood J."/>
            <person name="Chapman J.A."/>
            <person name="Shapiro H."/>
            <person name="Aerts A."/>
            <person name="Otillar R.P."/>
            <person name="Terry A.Y."/>
            <person name="Boore J.L."/>
            <person name="Simakov O."/>
            <person name="Marletaz F."/>
            <person name="Cho S.-J."/>
            <person name="Edsinger-Gonzales E."/>
            <person name="Havlak P."/>
            <person name="Kuo D.-H."/>
            <person name="Larsson T."/>
            <person name="Lv J."/>
            <person name="Arendt D."/>
            <person name="Savage R."/>
            <person name="Osoegawa K."/>
            <person name="de Jong P."/>
            <person name="Lindberg D.R."/>
            <person name="Seaver E.C."/>
            <person name="Weisblat D.A."/>
            <person name="Putnam N.H."/>
            <person name="Grigoriev I.V."/>
            <person name="Rokhsar D.S."/>
        </authorList>
    </citation>
    <scope>NUCLEOTIDE SEQUENCE</scope>
</reference>
<protein>
    <recommendedName>
        <fullName evidence="10">Innexin</fullName>
    </recommendedName>
</protein>
<comment type="caution">
    <text evidence="10">Lacks conserved residue(s) required for the propagation of feature annotation.</text>
</comment>
<dbReference type="KEGG" id="hro:HELRODRAFT_132793"/>
<reference evidence="12" key="3">
    <citation type="submission" date="2015-06" db="UniProtKB">
        <authorList>
            <consortium name="EnsemblMetazoa"/>
        </authorList>
    </citation>
    <scope>IDENTIFICATION</scope>
</reference>
<dbReference type="RefSeq" id="XP_009018418.1">
    <property type="nucleotide sequence ID" value="XM_009020170.1"/>
</dbReference>
<comment type="subcellular location">
    <subcellularLocation>
        <location evidence="1 10">Cell membrane</location>
        <topology evidence="1 10">Multi-pass membrane protein</topology>
    </subcellularLocation>
</comment>
<keyword evidence="8 10" id="KW-0407">Ion channel</keyword>
<dbReference type="GO" id="GO:0005921">
    <property type="term" value="C:gap junction"/>
    <property type="evidence" value="ECO:0007669"/>
    <property type="project" value="UniProtKB-UniRule"/>
</dbReference>
<comment type="similarity">
    <text evidence="10">Belongs to the pannexin family.</text>
</comment>
<dbReference type="InterPro" id="IPR000990">
    <property type="entry name" value="Innexin"/>
</dbReference>
<dbReference type="CTD" id="20196195"/>
<evidence type="ECO:0000256" key="10">
    <source>
        <dbReference type="RuleBase" id="RU010713"/>
    </source>
</evidence>
<feature type="transmembrane region" description="Helical" evidence="10">
    <location>
        <begin position="181"/>
        <end position="199"/>
    </location>
</feature>
<dbReference type="Proteomes" id="UP000015101">
    <property type="component" value="Unassembled WGS sequence"/>
</dbReference>
<keyword evidence="5 10" id="KW-1133">Transmembrane helix</keyword>
<dbReference type="GlyCosmos" id="T1EHZ5">
    <property type="glycosylation" value="1 site, No reported glycans"/>
</dbReference>
<dbReference type="EMBL" id="AMQM01004592">
    <property type="status" value="NOT_ANNOTATED_CDS"/>
    <property type="molecule type" value="Genomic_DNA"/>
</dbReference>
<keyword evidence="7 10" id="KW-0472">Membrane</keyword>
<evidence type="ECO:0000256" key="6">
    <source>
        <dbReference type="ARBA" id="ARBA00023065"/>
    </source>
</evidence>
<dbReference type="EnsemblMetazoa" id="HelroT132793">
    <property type="protein sequence ID" value="HelroP132793"/>
    <property type="gene ID" value="HelroG132793"/>
</dbReference>
<evidence type="ECO:0000256" key="9">
    <source>
        <dbReference type="PIRSR" id="PIRSR600990-52"/>
    </source>
</evidence>
<keyword evidence="13" id="KW-1185">Reference proteome</keyword>
<evidence type="ECO:0000313" key="12">
    <source>
        <dbReference type="EnsemblMetazoa" id="HelroP132793"/>
    </source>
</evidence>